<evidence type="ECO:0000313" key="7">
    <source>
        <dbReference type="EMBL" id="TMP38232.1"/>
    </source>
</evidence>
<gene>
    <name evidence="8" type="ORF">CWB96_22310</name>
    <name evidence="7" type="ORF">CWB97_22180</name>
</gene>
<evidence type="ECO:0000256" key="4">
    <source>
        <dbReference type="ARBA" id="ARBA00022989"/>
    </source>
</evidence>
<feature type="transmembrane region" description="Helical" evidence="6">
    <location>
        <begin position="184"/>
        <end position="202"/>
    </location>
</feature>
<dbReference type="InterPro" id="IPR001123">
    <property type="entry name" value="LeuE-type"/>
</dbReference>
<keyword evidence="5 6" id="KW-0472">Membrane</keyword>
<reference evidence="10" key="2">
    <citation type="submission" date="2019-06" db="EMBL/GenBank/DDBJ databases">
        <title>Co-occurence of chitin degradation, pigmentation and bioactivity in marine Pseudoalteromonas.</title>
        <authorList>
            <person name="Sonnenschein E.C."/>
            <person name="Bech P.K."/>
        </authorList>
    </citation>
    <scope>NUCLEOTIDE SEQUENCE [LARGE SCALE GENOMIC DNA]</scope>
    <source>
        <strain evidence="10">S2231</strain>
    </source>
</reference>
<evidence type="ECO:0000256" key="3">
    <source>
        <dbReference type="ARBA" id="ARBA00022692"/>
    </source>
</evidence>
<organism evidence="8 10">
    <name type="scientific">Pseudoalteromonas citrea</name>
    <dbReference type="NCBI Taxonomy" id="43655"/>
    <lineage>
        <taxon>Bacteria</taxon>
        <taxon>Pseudomonadati</taxon>
        <taxon>Pseudomonadota</taxon>
        <taxon>Gammaproteobacteria</taxon>
        <taxon>Alteromonadales</taxon>
        <taxon>Pseudoalteromonadaceae</taxon>
        <taxon>Pseudoalteromonas</taxon>
    </lineage>
</organism>
<dbReference type="AlphaFoldDB" id="A0A5S3XH92"/>
<dbReference type="Proteomes" id="UP000307706">
    <property type="component" value="Unassembled WGS sequence"/>
</dbReference>
<feature type="transmembrane region" description="Helical" evidence="6">
    <location>
        <begin position="147"/>
        <end position="172"/>
    </location>
</feature>
<proteinExistence type="predicted"/>
<evidence type="ECO:0000256" key="6">
    <source>
        <dbReference type="SAM" id="Phobius"/>
    </source>
</evidence>
<dbReference type="EMBL" id="PNCL01000208">
    <property type="protein sequence ID" value="TMP51404.1"/>
    <property type="molecule type" value="Genomic_DNA"/>
</dbReference>
<evidence type="ECO:0000313" key="8">
    <source>
        <dbReference type="EMBL" id="TMP51404.1"/>
    </source>
</evidence>
<keyword evidence="9" id="KW-1185">Reference proteome</keyword>
<evidence type="ECO:0000256" key="5">
    <source>
        <dbReference type="ARBA" id="ARBA00023136"/>
    </source>
</evidence>
<dbReference type="EMBL" id="PNCK01000125">
    <property type="protein sequence ID" value="TMP38232.1"/>
    <property type="molecule type" value="Genomic_DNA"/>
</dbReference>
<feature type="transmembrane region" description="Helical" evidence="6">
    <location>
        <begin position="39"/>
        <end position="58"/>
    </location>
</feature>
<evidence type="ECO:0000256" key="1">
    <source>
        <dbReference type="ARBA" id="ARBA00004651"/>
    </source>
</evidence>
<dbReference type="OrthoDB" id="9804822at2"/>
<keyword evidence="3 6" id="KW-0812">Transmembrane</keyword>
<dbReference type="RefSeq" id="WP_138598707.1">
    <property type="nucleotide sequence ID" value="NZ_PNCK01000125.1"/>
</dbReference>
<dbReference type="GO" id="GO:0005886">
    <property type="term" value="C:plasma membrane"/>
    <property type="evidence" value="ECO:0007669"/>
    <property type="project" value="UniProtKB-SubCell"/>
</dbReference>
<comment type="caution">
    <text evidence="8">The sequence shown here is derived from an EMBL/GenBank/DDBJ whole genome shotgun (WGS) entry which is preliminary data.</text>
</comment>
<name>A0A5S3XH92_9GAMM</name>
<comment type="subcellular location">
    <subcellularLocation>
        <location evidence="1">Cell membrane</location>
        <topology evidence="1">Multi-pass membrane protein</topology>
    </subcellularLocation>
</comment>
<keyword evidence="2" id="KW-1003">Cell membrane</keyword>
<dbReference type="Proteomes" id="UP000305730">
    <property type="component" value="Unassembled WGS sequence"/>
</dbReference>
<evidence type="ECO:0000313" key="9">
    <source>
        <dbReference type="Proteomes" id="UP000305730"/>
    </source>
</evidence>
<dbReference type="Pfam" id="PF01810">
    <property type="entry name" value="LysE"/>
    <property type="match status" value="1"/>
</dbReference>
<protein>
    <submittedName>
        <fullName evidence="8">Lysine transporter LysE</fullName>
    </submittedName>
</protein>
<evidence type="ECO:0000256" key="2">
    <source>
        <dbReference type="ARBA" id="ARBA00022475"/>
    </source>
</evidence>
<reference evidence="8" key="3">
    <citation type="submission" date="2019-09" db="EMBL/GenBank/DDBJ databases">
        <title>Co-occurence of chitin degradation, pigmentation and bioactivity in marine Pseudoalteromonas.</title>
        <authorList>
            <person name="Sonnenschein E.C."/>
            <person name="Bech P.K."/>
        </authorList>
    </citation>
    <scope>NUCLEOTIDE SEQUENCE</scope>
    <source>
        <strain evidence="8">S2231</strain>
        <strain evidence="7 9">S2233</strain>
    </source>
</reference>
<dbReference type="PIRSF" id="PIRSF006324">
    <property type="entry name" value="LeuE"/>
    <property type="match status" value="1"/>
</dbReference>
<accession>A0A5S3XH92</accession>
<feature type="transmembrane region" description="Helical" evidence="6">
    <location>
        <begin position="70"/>
        <end position="88"/>
    </location>
</feature>
<evidence type="ECO:0000313" key="10">
    <source>
        <dbReference type="Proteomes" id="UP000307706"/>
    </source>
</evidence>
<keyword evidence="4 6" id="KW-1133">Transmembrane helix</keyword>
<reference evidence="8 10" key="1">
    <citation type="submission" date="2017-12" db="EMBL/GenBank/DDBJ databases">
        <authorList>
            <person name="Paulsen S."/>
            <person name="Gram L.K."/>
        </authorList>
    </citation>
    <scope>NUCLEOTIDE SEQUENCE [LARGE SCALE GENOMIC DNA]</scope>
    <source>
        <strain evidence="8 10">S2231</strain>
        <strain evidence="7">S2233</strain>
    </source>
</reference>
<dbReference type="GO" id="GO:0015171">
    <property type="term" value="F:amino acid transmembrane transporter activity"/>
    <property type="evidence" value="ECO:0007669"/>
    <property type="project" value="TreeGrafter"/>
</dbReference>
<dbReference type="PANTHER" id="PTHR30086:SF20">
    <property type="entry name" value="ARGININE EXPORTER PROTEIN ARGO-RELATED"/>
    <property type="match status" value="1"/>
</dbReference>
<sequence length="206" mass="23060">MDFLILVLFIPACFALNMIPGPNNLLSMANAQRYGFKYAVGAGIGRIFAFVVMIFLAATGLATALYASETIFLTIKIIGAVYLFWVAFKLWNSKISEVEEQKEHNNSIYLLAKQEFLLAAGNPKAILIFTAFLPQFIDANQSSGSQFFILGATFLLLEFLAISVYAIFGVYLRNWFSKPNMKQLFNRFCAFFIGSIGISLLIERKV</sequence>
<dbReference type="PANTHER" id="PTHR30086">
    <property type="entry name" value="ARGININE EXPORTER PROTEIN ARGO"/>
    <property type="match status" value="1"/>
</dbReference>